<protein>
    <recommendedName>
        <fullName evidence="9">Membrane fusion protein (MFP) family protein</fullName>
    </recommendedName>
</protein>
<dbReference type="Pfam" id="PF25994">
    <property type="entry name" value="HH_AprE"/>
    <property type="match status" value="1"/>
</dbReference>
<evidence type="ECO:0000256" key="3">
    <source>
        <dbReference type="ARBA" id="ARBA00022448"/>
    </source>
</evidence>
<dbReference type="InterPro" id="IPR058982">
    <property type="entry name" value="Beta-barrel_AprE"/>
</dbReference>
<evidence type="ECO:0000256" key="7">
    <source>
        <dbReference type="ARBA" id="ARBA00022989"/>
    </source>
</evidence>
<evidence type="ECO:0000256" key="8">
    <source>
        <dbReference type="ARBA" id="ARBA00023136"/>
    </source>
</evidence>
<evidence type="ECO:0000259" key="12">
    <source>
        <dbReference type="Pfam" id="PF26002"/>
    </source>
</evidence>
<evidence type="ECO:0000313" key="13">
    <source>
        <dbReference type="EMBL" id="MBB3810017.1"/>
    </source>
</evidence>
<sequence>MVKLNSTQPAKPDWAAGVRSDTRGPMLLSAASSSLFVFGFLGWATFAPISGAVVAEGVVAAAGQNLRIQHLEGGIVSEIAVQEGERVDAGQVLFTLDDTSAAANRNRIRAKLLSAMIRAERLSAERGSVETLAFSPDLKDAAENAGMKSYLDEQRQEFEIRLARYRQERLILGQRLHSLGRQREGLQAQKDAVEEQLHVVRDERERKHGLLEKGLTNRSEYTALLRAEAELVGQAGRFGADILNVDIQEVEAREQVARLETQRVETASADLNLLRVEISESQEQLSAAEDILTRTVVRSPAKGIVVRNNHNTIGSVVRPGEMMTEILPTTDRPLVQAHIPVKDIDHVKVGQEVRMHFIALNARVTPEVTGQLAYISADRLTDEKTQVPYFLARIEPTHDLPEGISADKVYPGMPVQAFIQTEQRTFATYVTRPLLDSFNRAFKEP</sequence>
<proteinExistence type="inferred from homology"/>
<comment type="subcellular location">
    <subcellularLocation>
        <location evidence="1 9">Cell inner membrane</location>
        <topology evidence="1 9">Single-pass membrane protein</topology>
    </subcellularLocation>
</comment>
<keyword evidence="6" id="KW-0812">Transmembrane</keyword>
<keyword evidence="5 9" id="KW-0997">Cell inner membrane</keyword>
<keyword evidence="4 9" id="KW-1003">Cell membrane</keyword>
<evidence type="ECO:0000256" key="4">
    <source>
        <dbReference type="ARBA" id="ARBA00022475"/>
    </source>
</evidence>
<comment type="caution">
    <text evidence="13">The sequence shown here is derived from an EMBL/GenBank/DDBJ whole genome shotgun (WGS) entry which is preliminary data.</text>
</comment>
<feature type="domain" description="AprE-like long alpha-helical hairpin" evidence="11">
    <location>
        <begin position="101"/>
        <end position="290"/>
    </location>
</feature>
<keyword evidence="3 9" id="KW-0813">Transport</keyword>
<dbReference type="InterPro" id="IPR050739">
    <property type="entry name" value="MFP"/>
</dbReference>
<dbReference type="PANTHER" id="PTHR30386">
    <property type="entry name" value="MEMBRANE FUSION SUBUNIT OF EMRAB-TOLC MULTIDRUG EFFLUX PUMP"/>
    <property type="match status" value="1"/>
</dbReference>
<dbReference type="RefSeq" id="WP_183752641.1">
    <property type="nucleotide sequence ID" value="NZ_JACICC010000004.1"/>
</dbReference>
<feature type="coiled-coil region" evidence="10">
    <location>
        <begin position="148"/>
        <end position="203"/>
    </location>
</feature>
<dbReference type="Proteomes" id="UP000537592">
    <property type="component" value="Unassembled WGS sequence"/>
</dbReference>
<evidence type="ECO:0000256" key="10">
    <source>
        <dbReference type="SAM" id="Coils"/>
    </source>
</evidence>
<reference evidence="13 14" key="1">
    <citation type="submission" date="2020-08" db="EMBL/GenBank/DDBJ databases">
        <title>Genomic Encyclopedia of Type Strains, Phase IV (KMG-IV): sequencing the most valuable type-strain genomes for metagenomic binning, comparative biology and taxonomic classification.</title>
        <authorList>
            <person name="Goeker M."/>
        </authorList>
    </citation>
    <scope>NUCLEOTIDE SEQUENCE [LARGE SCALE GENOMIC DNA]</scope>
    <source>
        <strain evidence="13 14">DSM 28760</strain>
    </source>
</reference>
<name>A0A7W5Z5F3_9HYPH</name>
<dbReference type="Pfam" id="PF26002">
    <property type="entry name" value="Beta-barrel_AprE"/>
    <property type="match status" value="1"/>
</dbReference>
<dbReference type="AlphaFoldDB" id="A0A7W5Z5F3"/>
<evidence type="ECO:0000256" key="6">
    <source>
        <dbReference type="ARBA" id="ARBA00022692"/>
    </source>
</evidence>
<feature type="coiled-coil region" evidence="10">
    <location>
        <begin position="264"/>
        <end position="291"/>
    </location>
</feature>
<dbReference type="SUPFAM" id="SSF111369">
    <property type="entry name" value="HlyD-like secretion proteins"/>
    <property type="match status" value="1"/>
</dbReference>
<dbReference type="GO" id="GO:0005886">
    <property type="term" value="C:plasma membrane"/>
    <property type="evidence" value="ECO:0007669"/>
    <property type="project" value="UniProtKB-SubCell"/>
</dbReference>
<organism evidence="13 14">
    <name type="scientific">Pseudochelatococcus contaminans</name>
    <dbReference type="NCBI Taxonomy" id="1538103"/>
    <lineage>
        <taxon>Bacteria</taxon>
        <taxon>Pseudomonadati</taxon>
        <taxon>Pseudomonadota</taxon>
        <taxon>Alphaproteobacteria</taxon>
        <taxon>Hyphomicrobiales</taxon>
        <taxon>Chelatococcaceae</taxon>
        <taxon>Pseudochelatococcus</taxon>
    </lineage>
</organism>
<evidence type="ECO:0000256" key="2">
    <source>
        <dbReference type="ARBA" id="ARBA00009477"/>
    </source>
</evidence>
<keyword evidence="8" id="KW-0472">Membrane</keyword>
<dbReference type="PANTHER" id="PTHR30386:SF17">
    <property type="entry name" value="ALKALINE PROTEASE SECRETION PROTEIN APRE"/>
    <property type="match status" value="1"/>
</dbReference>
<dbReference type="InterPro" id="IPR010129">
    <property type="entry name" value="T1SS_HlyD"/>
</dbReference>
<evidence type="ECO:0000256" key="9">
    <source>
        <dbReference type="RuleBase" id="RU365093"/>
    </source>
</evidence>
<evidence type="ECO:0000256" key="1">
    <source>
        <dbReference type="ARBA" id="ARBA00004377"/>
    </source>
</evidence>
<accession>A0A7W5Z5F3</accession>
<dbReference type="InterPro" id="IPR058781">
    <property type="entry name" value="HH_AprE-like"/>
</dbReference>
<dbReference type="Gene3D" id="2.40.50.100">
    <property type="match status" value="1"/>
</dbReference>
<dbReference type="EMBL" id="JACICC010000004">
    <property type="protein sequence ID" value="MBB3810017.1"/>
    <property type="molecule type" value="Genomic_DNA"/>
</dbReference>
<dbReference type="GO" id="GO:0015031">
    <property type="term" value="P:protein transport"/>
    <property type="evidence" value="ECO:0007669"/>
    <property type="project" value="InterPro"/>
</dbReference>
<keyword evidence="10" id="KW-0175">Coiled coil</keyword>
<dbReference type="PRINTS" id="PR01490">
    <property type="entry name" value="RTXTOXIND"/>
</dbReference>
<comment type="similarity">
    <text evidence="2 9">Belongs to the membrane fusion protein (MFP) (TC 8.A.1) family.</text>
</comment>
<keyword evidence="14" id="KW-1185">Reference proteome</keyword>
<dbReference type="Gene3D" id="2.40.30.170">
    <property type="match status" value="1"/>
</dbReference>
<evidence type="ECO:0000313" key="14">
    <source>
        <dbReference type="Proteomes" id="UP000537592"/>
    </source>
</evidence>
<keyword evidence="7" id="KW-1133">Transmembrane helix</keyword>
<feature type="domain" description="AprE-like beta-barrel" evidence="12">
    <location>
        <begin position="334"/>
        <end position="422"/>
    </location>
</feature>
<evidence type="ECO:0000259" key="11">
    <source>
        <dbReference type="Pfam" id="PF25994"/>
    </source>
</evidence>
<dbReference type="NCBIfam" id="TIGR01843">
    <property type="entry name" value="type_I_hlyD"/>
    <property type="match status" value="1"/>
</dbReference>
<evidence type="ECO:0000256" key="5">
    <source>
        <dbReference type="ARBA" id="ARBA00022519"/>
    </source>
</evidence>
<gene>
    <name evidence="13" type="ORF">FHS81_002105</name>
</gene>